<dbReference type="InterPro" id="IPR008969">
    <property type="entry name" value="CarboxyPept-like_regulatory"/>
</dbReference>
<sequence>MAKQMISLVVLSVLLAAPLAAGEVSGTIKWEGKVPKMKALRMDADPVCANHHQEEPARSEVLVLGEGQTMANVLVRVKSGLPDKKWDPPKEAAVMDQKGCTYVPHVLAVMVNQDIKILNSDGILHNVNVQAKVNRGFNLGMPKGTTEAVRKFSRAEDKIVLKCNVHPWMKAYLVVLDHPFFSVTGKDGAFKIADLAPGTYEIEAWHEKLGTQTAKVTIGSDGDSQTADFTFSRNK</sequence>
<dbReference type="AlphaFoldDB" id="A0A8A4TI94"/>
<dbReference type="Proteomes" id="UP000663929">
    <property type="component" value="Chromosome"/>
</dbReference>
<dbReference type="RefSeq" id="WP_237378152.1">
    <property type="nucleotide sequence ID" value="NZ_CP071793.1"/>
</dbReference>
<dbReference type="Gene3D" id="2.60.40.420">
    <property type="entry name" value="Cupredoxins - blue copper proteins"/>
    <property type="match status" value="1"/>
</dbReference>
<gene>
    <name evidence="2" type="ORF">J3U87_23205</name>
</gene>
<dbReference type="InterPro" id="IPR008972">
    <property type="entry name" value="Cupredoxin"/>
</dbReference>
<feature type="chain" id="PRO_5035190788" description="Rhamnogalacturonan lyase domain-containing protein" evidence="1">
    <location>
        <begin position="22"/>
        <end position="235"/>
    </location>
</feature>
<evidence type="ECO:0000256" key="1">
    <source>
        <dbReference type="SAM" id="SignalP"/>
    </source>
</evidence>
<keyword evidence="1" id="KW-0732">Signal</keyword>
<evidence type="ECO:0000313" key="3">
    <source>
        <dbReference type="Proteomes" id="UP000663929"/>
    </source>
</evidence>
<protein>
    <recommendedName>
        <fullName evidence="4">Rhamnogalacturonan lyase domain-containing protein</fullName>
    </recommendedName>
</protein>
<keyword evidence="3" id="KW-1185">Reference proteome</keyword>
<dbReference type="EMBL" id="CP071793">
    <property type="protein sequence ID" value="QTD48498.1"/>
    <property type="molecule type" value="Genomic_DNA"/>
</dbReference>
<proteinExistence type="predicted"/>
<reference evidence="2" key="1">
    <citation type="submission" date="2021-03" db="EMBL/GenBank/DDBJ databases">
        <title>Acanthopleuribacteraceae sp. M133.</title>
        <authorList>
            <person name="Wang G."/>
        </authorList>
    </citation>
    <scope>NUCLEOTIDE SEQUENCE</scope>
    <source>
        <strain evidence="2">M133</strain>
    </source>
</reference>
<dbReference type="KEGG" id="scor:J3U87_23205"/>
<accession>A0A8A4TI94</accession>
<evidence type="ECO:0008006" key="4">
    <source>
        <dbReference type="Google" id="ProtNLM"/>
    </source>
</evidence>
<name>A0A8A4TI94_SULCO</name>
<evidence type="ECO:0000313" key="2">
    <source>
        <dbReference type="EMBL" id="QTD48498.1"/>
    </source>
</evidence>
<dbReference type="SUPFAM" id="SSF49503">
    <property type="entry name" value="Cupredoxins"/>
    <property type="match status" value="1"/>
</dbReference>
<dbReference type="Gene3D" id="2.60.40.1120">
    <property type="entry name" value="Carboxypeptidase-like, regulatory domain"/>
    <property type="match status" value="1"/>
</dbReference>
<dbReference type="SUPFAM" id="SSF49464">
    <property type="entry name" value="Carboxypeptidase regulatory domain-like"/>
    <property type="match status" value="1"/>
</dbReference>
<feature type="signal peptide" evidence="1">
    <location>
        <begin position="1"/>
        <end position="21"/>
    </location>
</feature>
<organism evidence="2 3">
    <name type="scientific">Sulfidibacter corallicola</name>
    <dbReference type="NCBI Taxonomy" id="2818388"/>
    <lineage>
        <taxon>Bacteria</taxon>
        <taxon>Pseudomonadati</taxon>
        <taxon>Acidobacteriota</taxon>
        <taxon>Holophagae</taxon>
        <taxon>Acanthopleuribacterales</taxon>
        <taxon>Acanthopleuribacteraceae</taxon>
        <taxon>Sulfidibacter</taxon>
    </lineage>
</organism>